<evidence type="ECO:0000259" key="6">
    <source>
        <dbReference type="PROSITE" id="PS00388"/>
    </source>
</evidence>
<dbReference type="GO" id="GO:0005737">
    <property type="term" value="C:cytoplasm"/>
    <property type="evidence" value="ECO:0007669"/>
    <property type="project" value="UniProtKB-SubCell"/>
</dbReference>
<evidence type="ECO:0000256" key="5">
    <source>
        <dbReference type="RuleBase" id="RU000551"/>
    </source>
</evidence>
<gene>
    <name evidence="7" type="ORF">M0812_25005</name>
</gene>
<comment type="function">
    <text evidence="1">The proteasome is a multicatalytic proteinase complex which is characterized by its ability to cleave peptides with Arg, Phe, Tyr, Leu, and Glu adjacent to the leaving group at neutral or slightly basic pH. The proteasome has an ATP-dependent proteolytic activity.</text>
</comment>
<sequence length="266" mass="29682">MSRRYDTKTTIFSPEGRLYQVEYAMEAIRHAGSAVGILATDGVVLATEKRVVSPLLDQSIISKTEISNSEKLYKIDSHLVCAVAGITSDANTLINISRMTCQRHTYTYGQKMPIEQLVRRVCDIKQGYTQYGGLRPFGVSFLFAGYDEDFGFQLYLADPSGNYSGWKAVAIGTNHNSATSMLRSEFKINKEQTGDNLEGTKELNLKEATKLVVKVLAKTMDSTSLNSEKLEFSFVKKVDGKIVTEILSPKKVDELLKEHKDVIEED</sequence>
<dbReference type="Pfam" id="PF10584">
    <property type="entry name" value="Proteasome_A_N"/>
    <property type="match status" value="1"/>
</dbReference>
<comment type="similarity">
    <text evidence="4 5">Belongs to the peptidase T1A family.</text>
</comment>
<keyword evidence="2 4" id="KW-0647">Proteasome</keyword>
<dbReference type="InterPro" id="IPR029055">
    <property type="entry name" value="Ntn_hydrolases_N"/>
</dbReference>
<dbReference type="SMART" id="SM00948">
    <property type="entry name" value="Proteasome_A_N"/>
    <property type="match status" value="1"/>
</dbReference>
<dbReference type="GO" id="GO:0019773">
    <property type="term" value="C:proteasome core complex, alpha-subunit complex"/>
    <property type="evidence" value="ECO:0007669"/>
    <property type="project" value="UniProtKB-UniRule"/>
</dbReference>
<comment type="subunit">
    <text evidence="5">The 26S proteasome consists of a 20S proteasome core and two 19S regulatory subunits.</text>
</comment>
<dbReference type="InterPro" id="IPR000426">
    <property type="entry name" value="Proteasome_asu_N"/>
</dbReference>
<dbReference type="EMBL" id="JANTQA010000057">
    <property type="protein sequence ID" value="KAJ3429647.1"/>
    <property type="molecule type" value="Genomic_DNA"/>
</dbReference>
<evidence type="ECO:0000313" key="7">
    <source>
        <dbReference type="EMBL" id="KAJ3429647.1"/>
    </source>
</evidence>
<dbReference type="Gene3D" id="3.60.20.10">
    <property type="entry name" value="Glutamine Phosphoribosylpyrophosphate, subunit 1, domain 1"/>
    <property type="match status" value="1"/>
</dbReference>
<protein>
    <recommendedName>
        <fullName evidence="5">Proteasome subunit alpha type</fullName>
    </recommendedName>
</protein>
<evidence type="ECO:0000256" key="2">
    <source>
        <dbReference type="ARBA" id="ARBA00022942"/>
    </source>
</evidence>
<evidence type="ECO:0000256" key="4">
    <source>
        <dbReference type="PROSITE-ProRule" id="PRU00808"/>
    </source>
</evidence>
<evidence type="ECO:0000313" key="8">
    <source>
        <dbReference type="Proteomes" id="UP001146793"/>
    </source>
</evidence>
<dbReference type="AlphaFoldDB" id="A0AAV7YNY8"/>
<evidence type="ECO:0000256" key="1">
    <source>
        <dbReference type="ARBA" id="ARBA00002000"/>
    </source>
</evidence>
<proteinExistence type="inferred from homology"/>
<dbReference type="InterPro" id="IPR023332">
    <property type="entry name" value="Proteasome_alpha-type"/>
</dbReference>
<dbReference type="Pfam" id="PF00227">
    <property type="entry name" value="Proteasome"/>
    <property type="match status" value="1"/>
</dbReference>
<dbReference type="NCBIfam" id="NF003075">
    <property type="entry name" value="PRK03996.1"/>
    <property type="match status" value="1"/>
</dbReference>
<organism evidence="7 8">
    <name type="scientific">Anaeramoeba flamelloides</name>
    <dbReference type="NCBI Taxonomy" id="1746091"/>
    <lineage>
        <taxon>Eukaryota</taxon>
        <taxon>Metamonada</taxon>
        <taxon>Anaeramoebidae</taxon>
        <taxon>Anaeramoeba</taxon>
    </lineage>
</organism>
<dbReference type="GO" id="GO:0006511">
    <property type="term" value="P:ubiquitin-dependent protein catabolic process"/>
    <property type="evidence" value="ECO:0007669"/>
    <property type="project" value="InterPro"/>
</dbReference>
<dbReference type="Proteomes" id="UP001146793">
    <property type="component" value="Unassembled WGS sequence"/>
</dbReference>
<dbReference type="GO" id="GO:0005634">
    <property type="term" value="C:nucleus"/>
    <property type="evidence" value="ECO:0007669"/>
    <property type="project" value="UniProtKB-SubCell"/>
</dbReference>
<dbReference type="PROSITE" id="PS51475">
    <property type="entry name" value="PROTEASOME_ALPHA_2"/>
    <property type="match status" value="1"/>
</dbReference>
<dbReference type="FunFam" id="3.60.20.10:FF:000031">
    <property type="entry name" value="Proteasome subunit alpha type"/>
    <property type="match status" value="1"/>
</dbReference>
<dbReference type="InterPro" id="IPR050115">
    <property type="entry name" value="Proteasome_alpha"/>
</dbReference>
<keyword evidence="3 5" id="KW-0539">Nucleus</keyword>
<dbReference type="InterPro" id="IPR001353">
    <property type="entry name" value="Proteasome_sua/b"/>
</dbReference>
<accession>A0AAV7YNY8</accession>
<name>A0AAV7YNY8_9EUKA</name>
<comment type="caution">
    <text evidence="7">The sequence shown here is derived from an EMBL/GenBank/DDBJ whole genome shotgun (WGS) entry which is preliminary data.</text>
</comment>
<dbReference type="PROSITE" id="PS00388">
    <property type="entry name" value="PROTEASOME_ALPHA_1"/>
    <property type="match status" value="1"/>
</dbReference>
<dbReference type="CDD" id="cd03752">
    <property type="entry name" value="proteasome_alpha_type_4"/>
    <property type="match status" value="1"/>
</dbReference>
<dbReference type="PANTHER" id="PTHR11599">
    <property type="entry name" value="PROTEASOME SUBUNIT ALPHA/BETA"/>
    <property type="match status" value="1"/>
</dbReference>
<feature type="domain" description="Proteasome alpha-type subunits" evidence="6">
    <location>
        <begin position="5"/>
        <end position="27"/>
    </location>
</feature>
<keyword evidence="5" id="KW-0963">Cytoplasm</keyword>
<reference evidence="7" key="1">
    <citation type="submission" date="2022-08" db="EMBL/GenBank/DDBJ databases">
        <title>Novel sulphate-reducing endosymbionts in the free-living metamonad Anaeramoeba.</title>
        <authorList>
            <person name="Jerlstrom-Hultqvist J."/>
            <person name="Cepicka I."/>
            <person name="Gallot-Lavallee L."/>
            <person name="Salas-Leiva D."/>
            <person name="Curtis B.A."/>
            <person name="Zahonova K."/>
            <person name="Pipaliya S."/>
            <person name="Dacks J."/>
            <person name="Roger A.J."/>
        </authorList>
    </citation>
    <scope>NUCLEOTIDE SEQUENCE</scope>
    <source>
        <strain evidence="7">Busselton2</strain>
    </source>
</reference>
<dbReference type="SUPFAM" id="SSF56235">
    <property type="entry name" value="N-terminal nucleophile aminohydrolases (Ntn hydrolases)"/>
    <property type="match status" value="1"/>
</dbReference>
<evidence type="ECO:0000256" key="3">
    <source>
        <dbReference type="ARBA" id="ARBA00023242"/>
    </source>
</evidence>
<comment type="subcellular location">
    <subcellularLocation>
        <location evidence="5">Cytoplasm</location>
    </subcellularLocation>
    <subcellularLocation>
        <location evidence="5">Nucleus</location>
    </subcellularLocation>
</comment>